<evidence type="ECO:0000313" key="2">
    <source>
        <dbReference type="EMBL" id="RRJ82351.1"/>
    </source>
</evidence>
<dbReference type="EMBL" id="QWEZ01000002">
    <property type="protein sequence ID" value="RRJ82351.1"/>
    <property type="molecule type" value="Genomic_DNA"/>
</dbReference>
<accession>A0A3P3VI05</accession>
<reference evidence="2 3" key="2">
    <citation type="submission" date="2018-12" db="EMBL/GenBank/DDBJ databases">
        <title>Simiduia agarivorans gen. nov., sp. nov., a marine, agarolytic bacterium isolated from shallow coastal water from Keelung, Taiwan.</title>
        <authorList>
            <person name="Shieh W.Y."/>
        </authorList>
    </citation>
    <scope>NUCLEOTIDE SEQUENCE [LARGE SCALE GENOMIC DNA]</scope>
    <source>
        <strain evidence="2 3">GTF-13</strain>
    </source>
</reference>
<dbReference type="AlphaFoldDB" id="A0A3P3VI05"/>
<dbReference type="Pfam" id="PF00535">
    <property type="entry name" value="Glycos_transf_2"/>
    <property type="match status" value="1"/>
</dbReference>
<keyword evidence="2" id="KW-0808">Transferase</keyword>
<organism evidence="2 3">
    <name type="scientific">Aestuariirhabdus litorea</name>
    <dbReference type="NCBI Taxonomy" id="2528527"/>
    <lineage>
        <taxon>Bacteria</taxon>
        <taxon>Pseudomonadati</taxon>
        <taxon>Pseudomonadota</taxon>
        <taxon>Gammaproteobacteria</taxon>
        <taxon>Oceanospirillales</taxon>
        <taxon>Aestuariirhabdaceae</taxon>
        <taxon>Aestuariirhabdus</taxon>
    </lineage>
</organism>
<name>A0A3P3VI05_9GAMM</name>
<evidence type="ECO:0000259" key="1">
    <source>
        <dbReference type="Pfam" id="PF00535"/>
    </source>
</evidence>
<protein>
    <submittedName>
        <fullName evidence="2">Glycosyltransferase</fullName>
    </submittedName>
</protein>
<keyword evidence="3" id="KW-1185">Reference proteome</keyword>
<dbReference type="Proteomes" id="UP000280792">
    <property type="component" value="Unassembled WGS sequence"/>
</dbReference>
<dbReference type="RefSeq" id="WP_125016062.1">
    <property type="nucleotide sequence ID" value="NZ_QWEZ01000002.1"/>
</dbReference>
<reference evidence="2 3" key="1">
    <citation type="submission" date="2018-08" db="EMBL/GenBank/DDBJ databases">
        <authorList>
            <person name="Khan S.A."/>
        </authorList>
    </citation>
    <scope>NUCLEOTIDE SEQUENCE [LARGE SCALE GENOMIC DNA]</scope>
    <source>
        <strain evidence="2 3">GTF-13</strain>
    </source>
</reference>
<dbReference type="GO" id="GO:0016758">
    <property type="term" value="F:hexosyltransferase activity"/>
    <property type="evidence" value="ECO:0007669"/>
    <property type="project" value="UniProtKB-ARBA"/>
</dbReference>
<dbReference type="InterPro" id="IPR001173">
    <property type="entry name" value="Glyco_trans_2-like"/>
</dbReference>
<feature type="domain" description="Glycosyltransferase 2-like" evidence="1">
    <location>
        <begin position="9"/>
        <end position="130"/>
    </location>
</feature>
<evidence type="ECO:0000313" key="3">
    <source>
        <dbReference type="Proteomes" id="UP000280792"/>
    </source>
</evidence>
<sequence length="286" mass="32424">MAESLPLVSVIVACYNHDQYIEACLTSILRQTYPAIELIVLDDGSKDRSPELIAALAKEQGFFFEAQANMGLSATLNKGLNIAKGEYIVTFGSDDIMMLDRIEKQVAYMQANTELGLCGGNMLKINEHGTVLSKQKFSGEHRLDFEDVLLGRKEGTPAPTLFFRQAALAKAGGFHPEIKLEDLYIELKISSLGYPIGFMNDVLAYYRVHPTNTYKNYRYMIDNVLKTYEEFRDHPAYEQAYYRFLNSMLVKCAGKDKALARELLKQIPLREFRMKTLKGIGRLLFS</sequence>
<dbReference type="InterPro" id="IPR029044">
    <property type="entry name" value="Nucleotide-diphossugar_trans"/>
</dbReference>
<comment type="caution">
    <text evidence="2">The sequence shown here is derived from an EMBL/GenBank/DDBJ whole genome shotgun (WGS) entry which is preliminary data.</text>
</comment>
<dbReference type="PANTHER" id="PTHR22916:SF3">
    <property type="entry name" value="UDP-GLCNAC:BETAGAL BETA-1,3-N-ACETYLGLUCOSAMINYLTRANSFERASE-LIKE PROTEIN 1"/>
    <property type="match status" value="1"/>
</dbReference>
<dbReference type="PANTHER" id="PTHR22916">
    <property type="entry name" value="GLYCOSYLTRANSFERASE"/>
    <property type="match status" value="1"/>
</dbReference>
<dbReference type="Gene3D" id="3.90.550.10">
    <property type="entry name" value="Spore Coat Polysaccharide Biosynthesis Protein SpsA, Chain A"/>
    <property type="match status" value="1"/>
</dbReference>
<proteinExistence type="predicted"/>
<gene>
    <name evidence="2" type="ORF">D0544_10725</name>
</gene>
<dbReference type="SUPFAM" id="SSF53448">
    <property type="entry name" value="Nucleotide-diphospho-sugar transferases"/>
    <property type="match status" value="1"/>
</dbReference>